<dbReference type="SUPFAM" id="SSF53187">
    <property type="entry name" value="Zn-dependent exopeptidases"/>
    <property type="match status" value="1"/>
</dbReference>
<proteinExistence type="predicted"/>
<dbReference type="InterPro" id="IPR050072">
    <property type="entry name" value="Peptidase_M20A"/>
</dbReference>
<protein>
    <recommendedName>
        <fullName evidence="4">Peptidase M20 dimerisation domain-containing protein</fullName>
    </recommendedName>
</protein>
<dbReference type="Gene3D" id="3.40.630.10">
    <property type="entry name" value="Zn peptidases"/>
    <property type="match status" value="2"/>
</dbReference>
<keyword evidence="3" id="KW-1185">Reference proteome</keyword>
<reference evidence="3" key="1">
    <citation type="submission" date="2017-06" db="EMBL/GenBank/DDBJ databases">
        <title>Herbaspirillum phytohormonus sp. nov., isolated from the root nodule of Robinia pseudoacacia in lead-zinc mine.</title>
        <authorList>
            <person name="Fan M."/>
            <person name="Lin Y."/>
        </authorList>
    </citation>
    <scope>NUCLEOTIDE SEQUENCE [LARGE SCALE GENOMIC DNA]</scope>
    <source>
        <strain evidence="3">SC-089</strain>
    </source>
</reference>
<comment type="caution">
    <text evidence="2">The sequence shown here is derived from an EMBL/GenBank/DDBJ whole genome shotgun (WGS) entry which is preliminary data.</text>
</comment>
<accession>A0A225MFL9</accession>
<evidence type="ECO:0000313" key="3">
    <source>
        <dbReference type="Proteomes" id="UP000214603"/>
    </source>
</evidence>
<dbReference type="Proteomes" id="UP000214603">
    <property type="component" value="Unassembled WGS sequence"/>
</dbReference>
<dbReference type="GO" id="GO:0016787">
    <property type="term" value="F:hydrolase activity"/>
    <property type="evidence" value="ECO:0007669"/>
    <property type="project" value="InterPro"/>
</dbReference>
<dbReference type="EMBL" id="NJIH01000006">
    <property type="protein sequence ID" value="OWT60054.1"/>
    <property type="molecule type" value="Genomic_DNA"/>
</dbReference>
<name>A0A225MFL9_9BURK</name>
<dbReference type="Pfam" id="PF01546">
    <property type="entry name" value="Peptidase_M20"/>
    <property type="match status" value="1"/>
</dbReference>
<evidence type="ECO:0000313" key="2">
    <source>
        <dbReference type="EMBL" id="OWT60054.1"/>
    </source>
</evidence>
<organism evidence="2 3">
    <name type="scientific">Candidimonas nitroreducens</name>
    <dbReference type="NCBI Taxonomy" id="683354"/>
    <lineage>
        <taxon>Bacteria</taxon>
        <taxon>Pseudomonadati</taxon>
        <taxon>Pseudomonadota</taxon>
        <taxon>Betaproteobacteria</taxon>
        <taxon>Burkholderiales</taxon>
        <taxon>Alcaligenaceae</taxon>
        <taxon>Candidimonas</taxon>
    </lineage>
</organism>
<dbReference type="InterPro" id="IPR002933">
    <property type="entry name" value="Peptidase_M20"/>
</dbReference>
<dbReference type="PANTHER" id="PTHR43808">
    <property type="entry name" value="ACETYLORNITHINE DEACETYLASE"/>
    <property type="match status" value="1"/>
</dbReference>
<keyword evidence="1" id="KW-0378">Hydrolase</keyword>
<evidence type="ECO:0008006" key="4">
    <source>
        <dbReference type="Google" id="ProtNLM"/>
    </source>
</evidence>
<dbReference type="AlphaFoldDB" id="A0A225MFL9"/>
<evidence type="ECO:0000256" key="1">
    <source>
        <dbReference type="ARBA" id="ARBA00022801"/>
    </source>
</evidence>
<gene>
    <name evidence="2" type="ORF">CEY11_10270</name>
</gene>
<sequence>MENKDLVEKVYSEIHDSEIVDLARRMIAIPSPNFGEGEIADFMFKKMEALGMETTMMEVEHPTEAKMTRQPIGRLRGTGGGPVLMFNGHMDVNVTMPGWTVDPNEGRFEDGWIWGLGAQDDKGGMAAAFVAIQAIVRSGVKLKGDLLYCPVATHKLGGTGTRTMLKKGVTADYCINIEHAANTVGSVIVGSVRVKIRTSSPGLFFRFTDEARNAYWNPVEQQAVCMAAVGSSLEPVPEGGWLTFKRHPELQDFPMIRYDAIHKDHYGRWCDLVFQIRTVPGMTLESVRRDVENLIKKLKKDHPTLDCEITIPANGPDDPFFMDPTELPRSHPLVSAIADGVELATGKPANVGSVERIGNFGDGNVLHAAGIPSVQFGPGNIKLYPEWPAPDERVHIDELLVTSRTCAYAAIALCGPNISSRGIR</sequence>